<dbReference type="GO" id="GO:0006351">
    <property type="term" value="P:DNA-templated transcription"/>
    <property type="evidence" value="ECO:0007669"/>
    <property type="project" value="TreeGrafter"/>
</dbReference>
<accession>A0A0C5V5Z0</accession>
<dbReference type="Pfam" id="PF00126">
    <property type="entry name" value="HTH_1"/>
    <property type="match status" value="1"/>
</dbReference>
<dbReference type="FunFam" id="1.10.10.10:FF:000001">
    <property type="entry name" value="LysR family transcriptional regulator"/>
    <property type="match status" value="1"/>
</dbReference>
<dbReference type="EMBL" id="CP007142">
    <property type="protein sequence ID" value="AJQ94870.1"/>
    <property type="molecule type" value="Genomic_DNA"/>
</dbReference>
<dbReference type="InterPro" id="IPR036388">
    <property type="entry name" value="WH-like_DNA-bd_sf"/>
</dbReference>
<dbReference type="SUPFAM" id="SSF53850">
    <property type="entry name" value="Periplasmic binding protein-like II"/>
    <property type="match status" value="1"/>
</dbReference>
<dbReference type="KEGG" id="gsn:YC6258_02832"/>
<evidence type="ECO:0000313" key="7">
    <source>
        <dbReference type="Proteomes" id="UP000032266"/>
    </source>
</evidence>
<dbReference type="AlphaFoldDB" id="A0A0C5V5Z0"/>
<evidence type="ECO:0000256" key="2">
    <source>
        <dbReference type="ARBA" id="ARBA00023015"/>
    </source>
</evidence>
<dbReference type="HOGENOM" id="CLU_039613_16_1_6"/>
<dbReference type="GO" id="GO:0003700">
    <property type="term" value="F:DNA-binding transcription factor activity"/>
    <property type="evidence" value="ECO:0007669"/>
    <property type="project" value="InterPro"/>
</dbReference>
<proteinExistence type="inferred from homology"/>
<dbReference type="Proteomes" id="UP000032266">
    <property type="component" value="Chromosome"/>
</dbReference>
<organism evidence="6 7">
    <name type="scientific">Gynuella sunshinyii YC6258</name>
    <dbReference type="NCBI Taxonomy" id="1445510"/>
    <lineage>
        <taxon>Bacteria</taxon>
        <taxon>Pseudomonadati</taxon>
        <taxon>Pseudomonadota</taxon>
        <taxon>Gammaproteobacteria</taxon>
        <taxon>Oceanospirillales</taxon>
        <taxon>Saccharospirillaceae</taxon>
        <taxon>Gynuella</taxon>
    </lineage>
</organism>
<dbReference type="SUPFAM" id="SSF46785">
    <property type="entry name" value="Winged helix' DNA-binding domain"/>
    <property type="match status" value="1"/>
</dbReference>
<comment type="similarity">
    <text evidence="1">Belongs to the LysR transcriptional regulatory family.</text>
</comment>
<keyword evidence="2" id="KW-0805">Transcription regulation</keyword>
<reference evidence="6 7" key="1">
    <citation type="submission" date="2014-01" db="EMBL/GenBank/DDBJ databases">
        <title>Full genme sequencing of cellulolytic bacterium Gynuella sunshinyii YC6258T gen. nov., sp. nov.</title>
        <authorList>
            <person name="Khan H."/>
            <person name="Chung E.J."/>
            <person name="Chung Y.R."/>
        </authorList>
    </citation>
    <scope>NUCLEOTIDE SEQUENCE [LARGE SCALE GENOMIC DNA]</scope>
    <source>
        <strain evidence="6 7">YC6258</strain>
    </source>
</reference>
<evidence type="ECO:0000256" key="1">
    <source>
        <dbReference type="ARBA" id="ARBA00009437"/>
    </source>
</evidence>
<gene>
    <name evidence="6" type="ORF">YC6258_02832</name>
</gene>
<dbReference type="PANTHER" id="PTHR30537">
    <property type="entry name" value="HTH-TYPE TRANSCRIPTIONAL REGULATOR"/>
    <property type="match status" value="1"/>
</dbReference>
<evidence type="ECO:0000259" key="5">
    <source>
        <dbReference type="PROSITE" id="PS50931"/>
    </source>
</evidence>
<dbReference type="PROSITE" id="PS50931">
    <property type="entry name" value="HTH_LYSR"/>
    <property type="match status" value="1"/>
</dbReference>
<dbReference type="GO" id="GO:0043565">
    <property type="term" value="F:sequence-specific DNA binding"/>
    <property type="evidence" value="ECO:0007669"/>
    <property type="project" value="TreeGrafter"/>
</dbReference>
<feature type="domain" description="HTH lysR-type" evidence="5">
    <location>
        <begin position="4"/>
        <end position="61"/>
    </location>
</feature>
<evidence type="ECO:0000313" key="6">
    <source>
        <dbReference type="EMBL" id="AJQ94870.1"/>
    </source>
</evidence>
<name>A0A0C5V5Z0_9GAMM</name>
<dbReference type="Gene3D" id="1.10.10.10">
    <property type="entry name" value="Winged helix-like DNA-binding domain superfamily/Winged helix DNA-binding domain"/>
    <property type="match status" value="1"/>
</dbReference>
<keyword evidence="7" id="KW-1185">Reference proteome</keyword>
<evidence type="ECO:0000256" key="3">
    <source>
        <dbReference type="ARBA" id="ARBA00023125"/>
    </source>
</evidence>
<dbReference type="InterPro" id="IPR036390">
    <property type="entry name" value="WH_DNA-bd_sf"/>
</dbReference>
<dbReference type="STRING" id="1445510.YC6258_02832"/>
<protein>
    <submittedName>
        <fullName evidence="6">Transcriptional regulator</fullName>
    </submittedName>
</protein>
<dbReference type="PANTHER" id="PTHR30537:SF1">
    <property type="entry name" value="HTH-TYPE TRANSCRIPTIONAL REGULATOR PGRR"/>
    <property type="match status" value="1"/>
</dbReference>
<keyword evidence="3" id="KW-0238">DNA-binding</keyword>
<dbReference type="InterPro" id="IPR005119">
    <property type="entry name" value="LysR_subst-bd"/>
</dbReference>
<dbReference type="Pfam" id="PF03466">
    <property type="entry name" value="LysR_substrate"/>
    <property type="match status" value="1"/>
</dbReference>
<dbReference type="InterPro" id="IPR058163">
    <property type="entry name" value="LysR-type_TF_proteobact-type"/>
</dbReference>
<dbReference type="InterPro" id="IPR000847">
    <property type="entry name" value="LysR_HTH_N"/>
</dbReference>
<dbReference type="RefSeq" id="WP_044617311.1">
    <property type="nucleotide sequence ID" value="NZ_CP007142.1"/>
</dbReference>
<keyword evidence="4" id="KW-0804">Transcription</keyword>
<dbReference type="OrthoDB" id="9815676at2"/>
<evidence type="ECO:0000256" key="4">
    <source>
        <dbReference type="ARBA" id="ARBA00023163"/>
    </source>
</evidence>
<dbReference type="Gene3D" id="3.40.190.290">
    <property type="match status" value="1"/>
</dbReference>
<sequence>MSLPPIHELQAFQKVAQYLNFKKAADSVSITPSTLSHLIKSLENRLHIRLFNRTTRSVSLTDEGLDFFTQINPVLSDLKQAVDKVGSTRNETQGTVRISVNEVAAPIILDRLGADFRQRFPDVKIDLIVENRFIDIVSEGFDAGVRLRDKVPEDMVAIPILNNFRFVTVASQAYINDFGIPETPEELLNHNCIGFQFQSGRRHEWEFQQGTKSITLDVKGTLTTNSPAILCKAAKNSFGIAMIAESLIYKELDSNELVMILDDWALDWPSLYLYFPKNRHMAPALRTVIDELKL</sequence>